<dbReference type="Proteomes" id="UP000188268">
    <property type="component" value="Unassembled WGS sequence"/>
</dbReference>
<feature type="region of interest" description="Disordered" evidence="2">
    <location>
        <begin position="1"/>
        <end position="22"/>
    </location>
</feature>
<dbReference type="PANTHER" id="PTHR46713">
    <property type="entry name" value="F13M7.16 PROTEIN"/>
    <property type="match status" value="1"/>
</dbReference>
<keyword evidence="1" id="KW-0175">Coiled coil</keyword>
<dbReference type="AlphaFoldDB" id="A0A1R3HF68"/>
<comment type="caution">
    <text evidence="3">The sequence shown here is derived from an EMBL/GenBank/DDBJ whole genome shotgun (WGS) entry which is preliminary data.</text>
</comment>
<proteinExistence type="predicted"/>
<dbReference type="PANTHER" id="PTHR46713:SF4">
    <property type="entry name" value="UBIQUITIN-ASSOCIATED (UBA)_TS-N DOMAIN PROTEIN"/>
    <property type="match status" value="1"/>
</dbReference>
<dbReference type="Gramene" id="OMO68990">
    <property type="protein sequence ID" value="OMO68990"/>
    <property type="gene ID" value="CCACVL1_19718"/>
</dbReference>
<protein>
    <submittedName>
        <fullName evidence="3">Uncharacterized protein</fullName>
    </submittedName>
</protein>
<reference evidence="3 4" key="1">
    <citation type="submission" date="2013-09" db="EMBL/GenBank/DDBJ databases">
        <title>Corchorus capsularis genome sequencing.</title>
        <authorList>
            <person name="Alam M."/>
            <person name="Haque M.S."/>
            <person name="Islam M.S."/>
            <person name="Emdad E.M."/>
            <person name="Islam M.M."/>
            <person name="Ahmed B."/>
            <person name="Halim A."/>
            <person name="Hossen Q.M.M."/>
            <person name="Hossain M.Z."/>
            <person name="Ahmed R."/>
            <person name="Khan M.M."/>
            <person name="Islam R."/>
            <person name="Rashid M.M."/>
            <person name="Khan S.A."/>
            <person name="Rahman M.S."/>
            <person name="Alam M."/>
        </authorList>
    </citation>
    <scope>NUCLEOTIDE SEQUENCE [LARGE SCALE GENOMIC DNA]</scope>
    <source>
        <strain evidence="4">cv. CVL-1</strain>
        <tissue evidence="3">Whole seedling</tissue>
    </source>
</reference>
<feature type="coiled-coil region" evidence="1">
    <location>
        <begin position="43"/>
        <end position="92"/>
    </location>
</feature>
<feature type="compositionally biased region" description="Polar residues" evidence="2">
    <location>
        <begin position="1"/>
        <end position="14"/>
    </location>
</feature>
<dbReference type="STRING" id="210143.A0A1R3HF68"/>
<accession>A0A1R3HF68</accession>
<evidence type="ECO:0000256" key="2">
    <source>
        <dbReference type="SAM" id="MobiDB-lite"/>
    </source>
</evidence>
<evidence type="ECO:0000256" key="1">
    <source>
        <dbReference type="SAM" id="Coils"/>
    </source>
</evidence>
<dbReference type="EMBL" id="AWWV01012122">
    <property type="protein sequence ID" value="OMO68990.1"/>
    <property type="molecule type" value="Genomic_DNA"/>
</dbReference>
<feature type="compositionally biased region" description="Basic and acidic residues" evidence="2">
    <location>
        <begin position="163"/>
        <end position="173"/>
    </location>
</feature>
<evidence type="ECO:0000313" key="3">
    <source>
        <dbReference type="EMBL" id="OMO68990.1"/>
    </source>
</evidence>
<evidence type="ECO:0000313" key="4">
    <source>
        <dbReference type="Proteomes" id="UP000188268"/>
    </source>
</evidence>
<sequence>MRISAATFTKSGSNKLDIESPEPSDITEAIKVKEHELRNRVRIQKEEEKKREREREKEQIRAGKELLEAKRIAEENECLLALRKAVKEEEKRAREKVLNKLKVDETSLPVKSIKKDECMRECLISLNYTYKASIEPDVCSRDIIKGKAIATSSAEHPWLESAHLDDGVGDKSSAEPLEGSATF</sequence>
<organism evidence="3 4">
    <name type="scientific">Corchorus capsularis</name>
    <name type="common">Jute</name>
    <dbReference type="NCBI Taxonomy" id="210143"/>
    <lineage>
        <taxon>Eukaryota</taxon>
        <taxon>Viridiplantae</taxon>
        <taxon>Streptophyta</taxon>
        <taxon>Embryophyta</taxon>
        <taxon>Tracheophyta</taxon>
        <taxon>Spermatophyta</taxon>
        <taxon>Magnoliopsida</taxon>
        <taxon>eudicotyledons</taxon>
        <taxon>Gunneridae</taxon>
        <taxon>Pentapetalae</taxon>
        <taxon>rosids</taxon>
        <taxon>malvids</taxon>
        <taxon>Malvales</taxon>
        <taxon>Malvaceae</taxon>
        <taxon>Grewioideae</taxon>
        <taxon>Apeibeae</taxon>
        <taxon>Corchorus</taxon>
    </lineage>
</organism>
<name>A0A1R3HF68_COCAP</name>
<gene>
    <name evidence="3" type="ORF">CCACVL1_19718</name>
</gene>
<keyword evidence="4" id="KW-1185">Reference proteome</keyword>
<feature type="region of interest" description="Disordered" evidence="2">
    <location>
        <begin position="163"/>
        <end position="183"/>
    </location>
</feature>